<sequence>MLHITAFGTIIYFASGGRWFRTLDREHLRDVLEACGGEKASSENQFVHWVDEADPDNPKNWPFVYKCFVTFLVCLMTVFVYLGSSIVVPGIPEFSEKFHVSPTVTALSISLFVWGYGLGPMVLSPLTEVARIGRNWPYVISIGLFVIMQIPTALCNNVAGFMILRFIAGFLGSPVLATGGATMADLWKLDGGLMNGIAFWSYAACAGPGMGPLLSGFAVQEKGWRWIIWPLLCGTGITWLIIFFFLPETYGDAILARRAIELRRMTGNKHIRSHGEEKDAQVSLSQLAIITLYRPLRMTFTEPVLFFSDLYIAYVYGIIYCFFEAFPLTFQGRHHFSLGESSSAYITGWVVCAVALVLYCWYNLKLVLPWFRSGKWKPEYRMQACFVGGILLPITLFWFGWTSFESVPPYSALAAYGVFQCAVFLLFQGFLGYLGEVYPFYTASAFASNGLFRALAGGAFPLFSTQMFNRLTIQGGCSLLAGLAILLIPVTLTFYLYGHRLREKSKMAGMVGAKKEPDESISV</sequence>
<feature type="transmembrane region" description="Helical" evidence="5">
    <location>
        <begin position="199"/>
        <end position="219"/>
    </location>
</feature>
<name>A0A3G2S9C4_MALR7</name>
<dbReference type="EMBL" id="CP033155">
    <property type="protein sequence ID" value="AYO44704.1"/>
    <property type="molecule type" value="Genomic_DNA"/>
</dbReference>
<evidence type="ECO:0000256" key="5">
    <source>
        <dbReference type="SAM" id="Phobius"/>
    </source>
</evidence>
<protein>
    <submittedName>
        <fullName evidence="7">Caffeine resistance protein 5</fullName>
    </submittedName>
</protein>
<dbReference type="VEuPathDB" id="FungiDB:DNF11_3754"/>
<accession>A0A3G2S9C4</accession>
<feature type="domain" description="Major facilitator superfamily (MFS) profile" evidence="6">
    <location>
        <begin position="69"/>
        <end position="501"/>
    </location>
</feature>
<proteinExistence type="predicted"/>
<feature type="transmembrane region" description="Helical" evidence="5">
    <location>
        <begin position="166"/>
        <end position="187"/>
    </location>
</feature>
<evidence type="ECO:0000256" key="1">
    <source>
        <dbReference type="ARBA" id="ARBA00004141"/>
    </source>
</evidence>
<evidence type="ECO:0000256" key="3">
    <source>
        <dbReference type="ARBA" id="ARBA00022989"/>
    </source>
</evidence>
<dbReference type="InterPro" id="IPR011701">
    <property type="entry name" value="MFS"/>
</dbReference>
<dbReference type="InterPro" id="IPR036259">
    <property type="entry name" value="MFS_trans_sf"/>
</dbReference>
<dbReference type="Pfam" id="PF07690">
    <property type="entry name" value="MFS_1"/>
    <property type="match status" value="1"/>
</dbReference>
<dbReference type="PROSITE" id="PS50850">
    <property type="entry name" value="MFS"/>
    <property type="match status" value="1"/>
</dbReference>
<dbReference type="OrthoDB" id="3357846at2759"/>
<dbReference type="PANTHER" id="PTHR23502:SF23">
    <property type="entry name" value="FLUCONAZOLE RESISTANCE PROTEIN 1"/>
    <property type="match status" value="1"/>
</dbReference>
<feature type="transmembrane region" description="Helical" evidence="5">
    <location>
        <begin position="344"/>
        <end position="364"/>
    </location>
</feature>
<feature type="transmembrane region" description="Helical" evidence="5">
    <location>
        <begin position="100"/>
        <end position="118"/>
    </location>
</feature>
<keyword evidence="2 5" id="KW-0812">Transmembrane</keyword>
<keyword evidence="8" id="KW-1185">Reference proteome</keyword>
<dbReference type="AlphaFoldDB" id="A0A3G2S9C4"/>
<feature type="transmembrane region" description="Helical" evidence="5">
    <location>
        <begin position="138"/>
        <end position="159"/>
    </location>
</feature>
<dbReference type="GO" id="GO:0005886">
    <property type="term" value="C:plasma membrane"/>
    <property type="evidence" value="ECO:0007669"/>
    <property type="project" value="TreeGrafter"/>
</dbReference>
<dbReference type="Gene3D" id="1.20.1250.20">
    <property type="entry name" value="MFS general substrate transporter like domains"/>
    <property type="match status" value="1"/>
</dbReference>
<dbReference type="CDD" id="cd17323">
    <property type="entry name" value="MFS_Tpo1_MDR_like"/>
    <property type="match status" value="1"/>
</dbReference>
<evidence type="ECO:0000256" key="4">
    <source>
        <dbReference type="ARBA" id="ARBA00023136"/>
    </source>
</evidence>
<feature type="transmembrane region" description="Helical" evidence="5">
    <location>
        <begin position="440"/>
        <end position="463"/>
    </location>
</feature>
<feature type="transmembrane region" description="Helical" evidence="5">
    <location>
        <begin position="63"/>
        <end position="88"/>
    </location>
</feature>
<dbReference type="FunFam" id="1.20.1250.20:FF:000011">
    <property type="entry name" value="MFS multidrug transporter, putative"/>
    <property type="match status" value="1"/>
</dbReference>
<dbReference type="GO" id="GO:0015244">
    <property type="term" value="F:fluconazole transmembrane transporter activity"/>
    <property type="evidence" value="ECO:0007669"/>
    <property type="project" value="TreeGrafter"/>
</dbReference>
<keyword evidence="4 5" id="KW-0472">Membrane</keyword>
<feature type="transmembrane region" description="Helical" evidence="5">
    <location>
        <begin position="304"/>
        <end position="323"/>
    </location>
</feature>
<feature type="transmembrane region" description="Helical" evidence="5">
    <location>
        <begin position="475"/>
        <end position="497"/>
    </location>
</feature>
<dbReference type="InterPro" id="IPR020846">
    <property type="entry name" value="MFS_dom"/>
</dbReference>
<reference evidence="7 8" key="1">
    <citation type="submission" date="2018-10" db="EMBL/GenBank/DDBJ databases">
        <title>Complete genome sequence of Malassezia restricta CBS 7877.</title>
        <authorList>
            <person name="Morand S.C."/>
            <person name="Bertignac M."/>
            <person name="Iltis A."/>
            <person name="Kolder I."/>
            <person name="Pirovano W."/>
            <person name="Jourdain R."/>
            <person name="Clavaud C."/>
        </authorList>
    </citation>
    <scope>NUCLEOTIDE SEQUENCE [LARGE SCALE GENOMIC DNA]</scope>
    <source>
        <strain evidence="7 8">CBS 7877</strain>
    </source>
</reference>
<organism evidence="7 8">
    <name type="scientific">Malassezia restricta (strain ATCC 96810 / NBRC 103918 / CBS 7877)</name>
    <name type="common">Seborrheic dermatitis infection agent</name>
    <dbReference type="NCBI Taxonomy" id="425264"/>
    <lineage>
        <taxon>Eukaryota</taxon>
        <taxon>Fungi</taxon>
        <taxon>Dikarya</taxon>
        <taxon>Basidiomycota</taxon>
        <taxon>Ustilaginomycotina</taxon>
        <taxon>Malasseziomycetes</taxon>
        <taxon>Malasseziales</taxon>
        <taxon>Malasseziaceae</taxon>
        <taxon>Malassezia</taxon>
    </lineage>
</organism>
<evidence type="ECO:0000313" key="8">
    <source>
        <dbReference type="Proteomes" id="UP000269793"/>
    </source>
</evidence>
<evidence type="ECO:0000313" key="7">
    <source>
        <dbReference type="EMBL" id="AYO44704.1"/>
    </source>
</evidence>
<feature type="transmembrane region" description="Helical" evidence="5">
    <location>
        <begin position="226"/>
        <end position="246"/>
    </location>
</feature>
<dbReference type="GO" id="GO:1990961">
    <property type="term" value="P:xenobiotic detoxification by transmembrane export across the plasma membrane"/>
    <property type="evidence" value="ECO:0007669"/>
    <property type="project" value="TreeGrafter"/>
</dbReference>
<dbReference type="PANTHER" id="PTHR23502">
    <property type="entry name" value="MAJOR FACILITATOR SUPERFAMILY"/>
    <property type="match status" value="1"/>
</dbReference>
<gene>
    <name evidence="7" type="primary">caf5</name>
    <name evidence="7" type="ORF">DNF11_3754</name>
</gene>
<feature type="transmembrane region" description="Helical" evidence="5">
    <location>
        <begin position="380"/>
        <end position="401"/>
    </location>
</feature>
<feature type="transmembrane region" description="Helical" evidence="5">
    <location>
        <begin position="413"/>
        <end position="434"/>
    </location>
</feature>
<evidence type="ECO:0000259" key="6">
    <source>
        <dbReference type="PROSITE" id="PS50850"/>
    </source>
</evidence>
<dbReference type="Proteomes" id="UP000269793">
    <property type="component" value="Chromosome VIII"/>
</dbReference>
<keyword evidence="3 5" id="KW-1133">Transmembrane helix</keyword>
<comment type="subcellular location">
    <subcellularLocation>
        <location evidence="1">Membrane</location>
        <topology evidence="1">Multi-pass membrane protein</topology>
    </subcellularLocation>
</comment>
<evidence type="ECO:0000256" key="2">
    <source>
        <dbReference type="ARBA" id="ARBA00022692"/>
    </source>
</evidence>
<dbReference type="SUPFAM" id="SSF103473">
    <property type="entry name" value="MFS general substrate transporter"/>
    <property type="match status" value="1"/>
</dbReference>